<comment type="caution">
    <text evidence="2">The sequence shown here is derived from an EMBL/GenBank/DDBJ whole genome shotgun (WGS) entry which is preliminary data.</text>
</comment>
<reference evidence="3" key="1">
    <citation type="journal article" date="2019" name="Int. J. Syst. Evol. Microbiol.">
        <title>The Global Catalogue of Microorganisms (GCM) 10K type strain sequencing project: providing services to taxonomists for standard genome sequencing and annotation.</title>
        <authorList>
            <consortium name="The Broad Institute Genomics Platform"/>
            <consortium name="The Broad Institute Genome Sequencing Center for Infectious Disease"/>
            <person name="Wu L."/>
            <person name="Ma J."/>
        </authorList>
    </citation>
    <scope>NUCLEOTIDE SEQUENCE [LARGE SCALE GENOMIC DNA]</scope>
    <source>
        <strain evidence="3">JCM 17695</strain>
    </source>
</reference>
<evidence type="ECO:0000313" key="2">
    <source>
        <dbReference type="EMBL" id="MFC7616474.1"/>
    </source>
</evidence>
<organism evidence="2 3">
    <name type="scientific">Actinokineospora soli</name>
    <dbReference type="NCBI Taxonomy" id="1048753"/>
    <lineage>
        <taxon>Bacteria</taxon>
        <taxon>Bacillati</taxon>
        <taxon>Actinomycetota</taxon>
        <taxon>Actinomycetes</taxon>
        <taxon>Pseudonocardiales</taxon>
        <taxon>Pseudonocardiaceae</taxon>
        <taxon>Actinokineospora</taxon>
    </lineage>
</organism>
<protein>
    <submittedName>
        <fullName evidence="2">Uncharacterized protein</fullName>
    </submittedName>
</protein>
<evidence type="ECO:0000313" key="3">
    <source>
        <dbReference type="Proteomes" id="UP001596512"/>
    </source>
</evidence>
<feature type="transmembrane region" description="Helical" evidence="1">
    <location>
        <begin position="221"/>
        <end position="244"/>
    </location>
</feature>
<keyword evidence="1" id="KW-0812">Transmembrane</keyword>
<accession>A0ABW2TT17</accession>
<keyword evidence="3" id="KW-1185">Reference proteome</keyword>
<evidence type="ECO:0000256" key="1">
    <source>
        <dbReference type="SAM" id="Phobius"/>
    </source>
</evidence>
<dbReference type="Proteomes" id="UP001596512">
    <property type="component" value="Unassembled WGS sequence"/>
</dbReference>
<gene>
    <name evidence="2" type="ORF">ACFQV2_26415</name>
</gene>
<proteinExistence type="predicted"/>
<keyword evidence="1" id="KW-0472">Membrane</keyword>
<sequence>MDNICRAVFEDSSSGFVFIDGDSVRSVTCDAAEFRGTPTWVSKRTLRQLKAGGPVDLRAHDRFCFALVVLIAVAGQERVRDLMAGAVGQPRPVDSYDDVLSALRRAWPGPRWRAFTEELAAPFAPDVLSEKNWLTADWVARLRAALTPLPPCGHPSCTPDACSGTRTDDDVPFPGEFGREVAAIRARVRTVTAATLRRKAVLDELRAMQRQVAVSRYRRTLALRVGVAVAVAGAWLVSLAVGVFG</sequence>
<dbReference type="EMBL" id="JBHTEY010000004">
    <property type="protein sequence ID" value="MFC7616474.1"/>
    <property type="molecule type" value="Genomic_DNA"/>
</dbReference>
<keyword evidence="1" id="KW-1133">Transmembrane helix</keyword>
<name>A0ABW2TT17_9PSEU</name>